<dbReference type="OrthoDB" id="9917696at2"/>
<dbReference type="RefSeq" id="WP_107585070.1">
    <property type="nucleotide sequence ID" value="NZ_PZJJ01000015.1"/>
</dbReference>
<feature type="region of interest" description="Disordered" evidence="1">
    <location>
        <begin position="22"/>
        <end position="65"/>
    </location>
</feature>
<dbReference type="EMBL" id="PZJJ01000015">
    <property type="protein sequence ID" value="PTL38658.1"/>
    <property type="molecule type" value="Genomic_DNA"/>
</dbReference>
<evidence type="ECO:0000256" key="1">
    <source>
        <dbReference type="SAM" id="MobiDB-lite"/>
    </source>
</evidence>
<reference evidence="2 3" key="1">
    <citation type="submission" date="2018-03" db="EMBL/GenBank/DDBJ databases">
        <title>Alkalicoccus saliphilus sp. nov., isolated from a mineral pool.</title>
        <authorList>
            <person name="Zhao B."/>
        </authorList>
    </citation>
    <scope>NUCLEOTIDE SEQUENCE [LARGE SCALE GENOMIC DNA]</scope>
    <source>
        <strain evidence="2 3">6AG</strain>
    </source>
</reference>
<name>A0A2T4U5H7_9BACI</name>
<dbReference type="AlphaFoldDB" id="A0A2T4U5H7"/>
<feature type="compositionally biased region" description="Basic and acidic residues" evidence="1">
    <location>
        <begin position="32"/>
        <end position="52"/>
    </location>
</feature>
<gene>
    <name evidence="2" type="ORF">C6Y45_09900</name>
</gene>
<organism evidence="2 3">
    <name type="scientific">Alkalicoccus saliphilus</name>
    <dbReference type="NCBI Taxonomy" id="200989"/>
    <lineage>
        <taxon>Bacteria</taxon>
        <taxon>Bacillati</taxon>
        <taxon>Bacillota</taxon>
        <taxon>Bacilli</taxon>
        <taxon>Bacillales</taxon>
        <taxon>Bacillaceae</taxon>
        <taxon>Alkalicoccus</taxon>
    </lineage>
</organism>
<proteinExistence type="predicted"/>
<sequence length="65" mass="7155">MLQILTGILMIGGAAAFMINDKRKLSRQKRKSPTDSRTKPDAELKHAKKLNEYQKGQGRAGGGPF</sequence>
<evidence type="ECO:0000313" key="2">
    <source>
        <dbReference type="EMBL" id="PTL38658.1"/>
    </source>
</evidence>
<keyword evidence="3" id="KW-1185">Reference proteome</keyword>
<accession>A0A2T4U5H7</accession>
<dbReference type="Proteomes" id="UP000240509">
    <property type="component" value="Unassembled WGS sequence"/>
</dbReference>
<evidence type="ECO:0000313" key="3">
    <source>
        <dbReference type="Proteomes" id="UP000240509"/>
    </source>
</evidence>
<protein>
    <submittedName>
        <fullName evidence="2">Uncharacterized protein</fullName>
    </submittedName>
</protein>
<comment type="caution">
    <text evidence="2">The sequence shown here is derived from an EMBL/GenBank/DDBJ whole genome shotgun (WGS) entry which is preliminary data.</text>
</comment>